<keyword evidence="2" id="KW-0732">Signal</keyword>
<organism evidence="3">
    <name type="scientific">Prasinoderma singulare</name>
    <dbReference type="NCBI Taxonomy" id="676789"/>
    <lineage>
        <taxon>Eukaryota</taxon>
        <taxon>Viridiplantae</taxon>
        <taxon>Prasinodermophyta</taxon>
        <taxon>Prasinodermophyceae</taxon>
        <taxon>Prasinodermales</taxon>
        <taxon>Prasinodermaceae</taxon>
        <taxon>Prasinoderma</taxon>
    </lineage>
</organism>
<proteinExistence type="inferred from homology"/>
<dbReference type="Gene3D" id="3.20.80.10">
    <property type="entry name" value="Regulatory factor, effector binding domain"/>
    <property type="match status" value="1"/>
</dbReference>
<dbReference type="EMBL" id="HBHY01007477">
    <property type="protein sequence ID" value="CAE0134196.1"/>
    <property type="molecule type" value="Transcribed_RNA"/>
</dbReference>
<dbReference type="PANTHER" id="PTHR11220:SF71">
    <property type="entry name" value="SOUL HEME-BINDING PROTEIN"/>
    <property type="match status" value="1"/>
</dbReference>
<evidence type="ECO:0000313" key="3">
    <source>
        <dbReference type="EMBL" id="CAE0134196.1"/>
    </source>
</evidence>
<sequence length="229" mass="24057">MPLRRTAVFLAAAACVAASPSALGVRLPTTPRIPHDAAQAAKCGPDTGSLETPACEVVSTFDGGEVRSYGAGLLWATTRVEGSYSDASYQGFERCFAYISGTNDQNATIEMTGPVRIQPLDETSSTWKVSFFVPSKFTAGTVPQPTDPTMAIEAPASSYKAVYGPFGGFPGQSDYEADLKKLQASVAAAGIKLANDKDITYAGYSSPFTILGRHQEVWLDVAGPAVESA</sequence>
<gene>
    <name evidence="3" type="ORF">PSIN1315_LOCUS4836</name>
</gene>
<comment type="similarity">
    <text evidence="1">Belongs to the HEBP family.</text>
</comment>
<evidence type="ECO:0000256" key="2">
    <source>
        <dbReference type="SAM" id="SignalP"/>
    </source>
</evidence>
<evidence type="ECO:0008006" key="4">
    <source>
        <dbReference type="Google" id="ProtNLM"/>
    </source>
</evidence>
<reference evidence="3" key="1">
    <citation type="submission" date="2021-01" db="EMBL/GenBank/DDBJ databases">
        <authorList>
            <person name="Corre E."/>
            <person name="Pelletier E."/>
            <person name="Niang G."/>
            <person name="Scheremetjew M."/>
            <person name="Finn R."/>
            <person name="Kale V."/>
            <person name="Holt S."/>
            <person name="Cochrane G."/>
            <person name="Meng A."/>
            <person name="Brown T."/>
            <person name="Cohen L."/>
        </authorList>
    </citation>
    <scope>NUCLEOTIDE SEQUENCE</scope>
    <source>
        <strain evidence="3">RCC927</strain>
    </source>
</reference>
<accession>A0A7S3BG00</accession>
<dbReference type="AlphaFoldDB" id="A0A7S3BG00"/>
<dbReference type="InterPro" id="IPR006917">
    <property type="entry name" value="SOUL_heme-bd"/>
</dbReference>
<dbReference type="SUPFAM" id="SSF55136">
    <property type="entry name" value="Probable bacterial effector-binding domain"/>
    <property type="match status" value="1"/>
</dbReference>
<feature type="chain" id="PRO_5031395163" description="SOUL heme-binding protein" evidence="2">
    <location>
        <begin position="19"/>
        <end position="229"/>
    </location>
</feature>
<feature type="signal peptide" evidence="2">
    <location>
        <begin position="1"/>
        <end position="18"/>
    </location>
</feature>
<dbReference type="PANTHER" id="PTHR11220">
    <property type="entry name" value="HEME-BINDING PROTEIN-RELATED"/>
    <property type="match status" value="1"/>
</dbReference>
<dbReference type="InterPro" id="IPR011256">
    <property type="entry name" value="Reg_factor_effector_dom_sf"/>
</dbReference>
<dbReference type="Pfam" id="PF04832">
    <property type="entry name" value="SOUL"/>
    <property type="match status" value="1"/>
</dbReference>
<protein>
    <recommendedName>
        <fullName evidence="4">SOUL heme-binding protein</fullName>
    </recommendedName>
</protein>
<evidence type="ECO:0000256" key="1">
    <source>
        <dbReference type="ARBA" id="ARBA00009817"/>
    </source>
</evidence>
<name>A0A7S3BG00_9VIRI</name>